<organism evidence="4 5">
    <name type="scientific">Manihot esculenta</name>
    <name type="common">Cassava</name>
    <name type="synonym">Jatropha manihot</name>
    <dbReference type="NCBI Taxonomy" id="3983"/>
    <lineage>
        <taxon>Eukaryota</taxon>
        <taxon>Viridiplantae</taxon>
        <taxon>Streptophyta</taxon>
        <taxon>Embryophyta</taxon>
        <taxon>Tracheophyta</taxon>
        <taxon>Spermatophyta</taxon>
        <taxon>Magnoliopsida</taxon>
        <taxon>eudicotyledons</taxon>
        <taxon>Gunneridae</taxon>
        <taxon>Pentapetalae</taxon>
        <taxon>rosids</taxon>
        <taxon>fabids</taxon>
        <taxon>Malpighiales</taxon>
        <taxon>Euphorbiaceae</taxon>
        <taxon>Crotonoideae</taxon>
        <taxon>Manihoteae</taxon>
        <taxon>Manihot</taxon>
    </lineage>
</organism>
<dbReference type="PANTHER" id="PTHR32295:SF175">
    <property type="entry name" value="PROTEIN IQ-DOMAIN 2"/>
    <property type="match status" value="1"/>
</dbReference>
<dbReference type="Pfam" id="PF00612">
    <property type="entry name" value="IQ"/>
    <property type="match status" value="1"/>
</dbReference>
<evidence type="ECO:0008006" key="6">
    <source>
        <dbReference type="Google" id="ProtNLM"/>
    </source>
</evidence>
<protein>
    <recommendedName>
        <fullName evidence="6">DUF4005 domain-containing protein</fullName>
    </recommendedName>
</protein>
<feature type="region of interest" description="Disordered" evidence="3">
    <location>
        <begin position="295"/>
        <end position="315"/>
    </location>
</feature>
<accession>A0A2C9VC84</accession>
<evidence type="ECO:0000256" key="3">
    <source>
        <dbReference type="SAM" id="MobiDB-lite"/>
    </source>
</evidence>
<feature type="compositionally biased region" description="Basic and acidic residues" evidence="3">
    <location>
        <begin position="18"/>
        <end position="27"/>
    </location>
</feature>
<dbReference type="OrthoDB" id="1923765at2759"/>
<keyword evidence="5" id="KW-1185">Reference proteome</keyword>
<name>A0A2C9VC84_MANES</name>
<evidence type="ECO:0000313" key="5">
    <source>
        <dbReference type="Proteomes" id="UP000091857"/>
    </source>
</evidence>
<evidence type="ECO:0000256" key="1">
    <source>
        <dbReference type="ARBA" id="ARBA00022860"/>
    </source>
</evidence>
<dbReference type="AlphaFoldDB" id="A0A2C9VC84"/>
<feature type="region of interest" description="Disordered" evidence="3">
    <location>
        <begin position="1"/>
        <end position="62"/>
    </location>
</feature>
<feature type="compositionally biased region" description="Low complexity" evidence="3">
    <location>
        <begin position="343"/>
        <end position="359"/>
    </location>
</feature>
<keyword evidence="1" id="KW-0112">Calmodulin-binding</keyword>
<dbReference type="EMBL" id="CM004394">
    <property type="protein sequence ID" value="OAY42640.1"/>
    <property type="molecule type" value="Genomic_DNA"/>
</dbReference>
<dbReference type="Gramene" id="Manes.08G003800.1.v8.1">
    <property type="protein sequence ID" value="Manes.08G003800.1.v8.1.CDS"/>
    <property type="gene ID" value="Manes.08G003800.v8.1"/>
</dbReference>
<dbReference type="CDD" id="cd23767">
    <property type="entry name" value="IQCD"/>
    <property type="match status" value="1"/>
</dbReference>
<dbReference type="GO" id="GO:0005516">
    <property type="term" value="F:calmodulin binding"/>
    <property type="evidence" value="ECO:0007669"/>
    <property type="project" value="UniProtKB-KW"/>
</dbReference>
<dbReference type="OMA" id="SFQAGMV"/>
<reference evidence="5" key="1">
    <citation type="journal article" date="2016" name="Nat. Biotechnol.">
        <title>Sequencing wild and cultivated cassava and related species reveals extensive interspecific hybridization and genetic diversity.</title>
        <authorList>
            <person name="Bredeson J.V."/>
            <person name="Lyons J.B."/>
            <person name="Prochnik S.E."/>
            <person name="Wu G.A."/>
            <person name="Ha C.M."/>
            <person name="Edsinger-Gonzales E."/>
            <person name="Grimwood J."/>
            <person name="Schmutz J."/>
            <person name="Rabbi I.Y."/>
            <person name="Egesi C."/>
            <person name="Nauluvula P."/>
            <person name="Lebot V."/>
            <person name="Ndunguru J."/>
            <person name="Mkamilo G."/>
            <person name="Bart R.S."/>
            <person name="Setter T.L."/>
            <person name="Gleadow R.M."/>
            <person name="Kulakow P."/>
            <person name="Ferguson M.E."/>
            <person name="Rounsley S."/>
            <person name="Rokhsar D.S."/>
        </authorList>
    </citation>
    <scope>NUCLEOTIDE SEQUENCE [LARGE SCALE GENOMIC DNA]</scope>
    <source>
        <strain evidence="5">cv. AM560-2</strain>
    </source>
</reference>
<dbReference type="InterPro" id="IPR000048">
    <property type="entry name" value="IQ_motif_EF-hand-BS"/>
</dbReference>
<evidence type="ECO:0000313" key="4">
    <source>
        <dbReference type="EMBL" id="OAY42640.1"/>
    </source>
</evidence>
<dbReference type="SMART" id="SM00015">
    <property type="entry name" value="IQ"/>
    <property type="match status" value="1"/>
</dbReference>
<proteinExistence type="inferred from homology"/>
<feature type="region of interest" description="Disordered" evidence="3">
    <location>
        <begin position="329"/>
        <end position="483"/>
    </location>
</feature>
<evidence type="ECO:0000256" key="2">
    <source>
        <dbReference type="ARBA" id="ARBA00024341"/>
    </source>
</evidence>
<feature type="compositionally biased region" description="Polar residues" evidence="3">
    <location>
        <begin position="301"/>
        <end position="313"/>
    </location>
</feature>
<sequence>MGRKGKWFSSVRKALTPESKEKKDKKSNGSKKKWFGKEQEVDSTSTPLENVRALSPPPPASPIIPPQPEELKIIEATNDQNNHAYSVPVATAVEAAAEPAHLPVEATMEVQPVKVNKFAGKLNEEVAAIKIQTAFKGYMARRALRALRGLMRLKSLMQGPTVKRQATYTLRCMQTLARVQSQIHARRVRMSEENQALQRQLLQKHAQELEKLRMGEEWDDSLQSKEQIEANLLNKYEAAMRRERAMAYSYTHQQTWKNSSRSANPMFMNSGNPTWGWSWLERWMAAHPWESHSMTEKELNNGHSSVTNATRSMSGGEISKSYARYQLNSDKFSPIESEKARQTMSPRSPSTSSKPASSTVARKLKSASPRSSFGAPDDDSRSMVSMQSNRYRRHSIAGSSVRDDESLGSSSTVPSYMVPTESARAKSRLQSPVGAEKNGTTEKGTLVAVKKRLSYPLSPARPARQSGPRKGEGIPNSESVVAT</sequence>
<gene>
    <name evidence="4" type="ORF">MANES_08G003800v8</name>
</gene>
<dbReference type="PROSITE" id="PS50096">
    <property type="entry name" value="IQ"/>
    <property type="match status" value="1"/>
</dbReference>
<comment type="similarity">
    <text evidence="2">Belongs to the IQD family.</text>
</comment>
<dbReference type="STRING" id="3983.A0A2C9VC84"/>
<dbReference type="Proteomes" id="UP000091857">
    <property type="component" value="Chromosome 8"/>
</dbReference>
<comment type="caution">
    <text evidence="4">The sequence shown here is derived from an EMBL/GenBank/DDBJ whole genome shotgun (WGS) entry which is preliminary data.</text>
</comment>
<dbReference type="PANTHER" id="PTHR32295">
    <property type="entry name" value="IQ-DOMAIN 5-RELATED"/>
    <property type="match status" value="1"/>
</dbReference>